<protein>
    <submittedName>
        <fullName evidence="2">Uncharacterized protein</fullName>
    </submittedName>
</protein>
<dbReference type="AlphaFoldDB" id="A0A0J9VME4"/>
<reference evidence="2" key="2">
    <citation type="journal article" date="2010" name="Nature">
        <title>Comparative genomics reveals mobile pathogenicity chromosomes in Fusarium.</title>
        <authorList>
            <person name="Ma L.J."/>
            <person name="van der Does H.C."/>
            <person name="Borkovich K.A."/>
            <person name="Coleman J.J."/>
            <person name="Daboussi M.J."/>
            <person name="Di Pietro A."/>
            <person name="Dufresne M."/>
            <person name="Freitag M."/>
            <person name="Grabherr M."/>
            <person name="Henrissat B."/>
            <person name="Houterman P.M."/>
            <person name="Kang S."/>
            <person name="Shim W.B."/>
            <person name="Woloshuk C."/>
            <person name="Xie X."/>
            <person name="Xu J.R."/>
            <person name="Antoniw J."/>
            <person name="Baker S.E."/>
            <person name="Bluhm B.H."/>
            <person name="Breakspear A."/>
            <person name="Brown D.W."/>
            <person name="Butchko R.A."/>
            <person name="Chapman S."/>
            <person name="Coulson R."/>
            <person name="Coutinho P.M."/>
            <person name="Danchin E.G."/>
            <person name="Diener A."/>
            <person name="Gale L.R."/>
            <person name="Gardiner D.M."/>
            <person name="Goff S."/>
            <person name="Hammond-Kosack K.E."/>
            <person name="Hilburn K."/>
            <person name="Hua-Van A."/>
            <person name="Jonkers W."/>
            <person name="Kazan K."/>
            <person name="Kodira C.D."/>
            <person name="Koehrsen M."/>
            <person name="Kumar L."/>
            <person name="Lee Y.H."/>
            <person name="Li L."/>
            <person name="Manners J.M."/>
            <person name="Miranda-Saavedra D."/>
            <person name="Mukherjee M."/>
            <person name="Park G."/>
            <person name="Park J."/>
            <person name="Park S.Y."/>
            <person name="Proctor R.H."/>
            <person name="Regev A."/>
            <person name="Ruiz-Roldan M.C."/>
            <person name="Sain D."/>
            <person name="Sakthikumar S."/>
            <person name="Sykes S."/>
            <person name="Schwartz D.C."/>
            <person name="Turgeon B.G."/>
            <person name="Wapinski I."/>
            <person name="Yoder O."/>
            <person name="Young S."/>
            <person name="Zeng Q."/>
            <person name="Zhou S."/>
            <person name="Galagan J."/>
            <person name="Cuomo C.A."/>
            <person name="Kistler H.C."/>
            <person name="Rep M."/>
        </authorList>
    </citation>
    <scope>NUCLEOTIDE SEQUENCE [LARGE SCALE GENOMIC DNA]</scope>
    <source>
        <strain evidence="2">4287</strain>
    </source>
</reference>
<evidence type="ECO:0000256" key="1">
    <source>
        <dbReference type="SAM" id="MobiDB-lite"/>
    </source>
</evidence>
<dbReference type="KEGG" id="fox:FOXG_20597"/>
<accession>A0A0J9VME4</accession>
<dbReference type="GeneID" id="28961303"/>
<feature type="region of interest" description="Disordered" evidence="1">
    <location>
        <begin position="1"/>
        <end position="32"/>
    </location>
</feature>
<dbReference type="Proteomes" id="UP000009097">
    <property type="component" value="Unassembled WGS sequence"/>
</dbReference>
<gene>
    <name evidence="2" type="ORF">FOXG_20597</name>
</gene>
<feature type="compositionally biased region" description="Basic and acidic residues" evidence="1">
    <location>
        <begin position="1"/>
        <end position="15"/>
    </location>
</feature>
<dbReference type="RefSeq" id="XP_018250031.1">
    <property type="nucleotide sequence ID" value="XM_018400874.1"/>
</dbReference>
<name>A0A0J9VME4_FUSO4</name>
<organism evidence="2 3">
    <name type="scientific">Fusarium oxysporum f. sp. lycopersici (strain 4287 / CBS 123668 / FGSC 9935 / NRRL 34936)</name>
    <name type="common">Fusarium vascular wilt of tomato</name>
    <dbReference type="NCBI Taxonomy" id="426428"/>
    <lineage>
        <taxon>Eukaryota</taxon>
        <taxon>Fungi</taxon>
        <taxon>Dikarya</taxon>
        <taxon>Ascomycota</taxon>
        <taxon>Pezizomycotina</taxon>
        <taxon>Sordariomycetes</taxon>
        <taxon>Hypocreomycetidae</taxon>
        <taxon>Hypocreales</taxon>
        <taxon>Nectriaceae</taxon>
        <taxon>Fusarium</taxon>
        <taxon>Fusarium oxysporum species complex</taxon>
    </lineage>
</organism>
<evidence type="ECO:0000313" key="2">
    <source>
        <dbReference type="EMBL" id="KNB11986.1"/>
    </source>
</evidence>
<dbReference type="EMBL" id="DS231710">
    <property type="protein sequence ID" value="KNB11986.1"/>
    <property type="molecule type" value="Genomic_DNA"/>
</dbReference>
<dbReference type="VEuPathDB" id="FungiDB:FOXG_20597"/>
<evidence type="ECO:0000313" key="3">
    <source>
        <dbReference type="Proteomes" id="UP000009097"/>
    </source>
</evidence>
<sequence length="46" mass="5206">MSDDRDLVTLRDPSHKKVARRRKWGSPTPIDLAPTRTAHTSFDCVA</sequence>
<reference evidence="2" key="1">
    <citation type="submission" date="2007-04" db="EMBL/GenBank/DDBJ databases">
        <authorList>
            <consortium name="The Broad Institute Genome Sequencing Platform"/>
            <person name="Birren B."/>
            <person name="Lander E."/>
            <person name="Galagan J."/>
            <person name="Nusbaum C."/>
            <person name="Devon K."/>
            <person name="Ma L.-J."/>
            <person name="Jaffe D."/>
            <person name="Butler J."/>
            <person name="Alvarez P."/>
            <person name="Gnerre S."/>
            <person name="Grabherr M."/>
            <person name="Kleber M."/>
            <person name="Mauceli E."/>
            <person name="Brockman W."/>
            <person name="MacCallum I.A."/>
            <person name="Young S."/>
            <person name="LaButti K."/>
            <person name="DeCaprio D."/>
            <person name="Crawford M."/>
            <person name="Koehrsen M."/>
            <person name="Engels R."/>
            <person name="Montgomery P."/>
            <person name="Pearson M."/>
            <person name="Howarth C."/>
            <person name="Larson L."/>
            <person name="White J."/>
            <person name="O'Leary S."/>
            <person name="Kodira C."/>
            <person name="Zeng Q."/>
            <person name="Yandava C."/>
            <person name="Alvarado L."/>
            <person name="Kistler C."/>
            <person name="Shim W.-B."/>
            <person name="Kang S."/>
            <person name="Woloshuk C."/>
        </authorList>
    </citation>
    <scope>NUCLEOTIDE SEQUENCE</scope>
    <source>
        <strain evidence="2">4287</strain>
    </source>
</reference>
<proteinExistence type="predicted"/>